<dbReference type="STRING" id="52586.A0A0B1P420"/>
<keyword evidence="12" id="KW-1185">Reference proteome</keyword>
<dbReference type="PANTHER" id="PTHR12965:SF0">
    <property type="entry name" value="VACUOLAR PROTEIN SORTING-ASSOCIATED PROTEIN 54"/>
    <property type="match status" value="1"/>
</dbReference>
<dbReference type="GO" id="GO:0019905">
    <property type="term" value="F:syntaxin binding"/>
    <property type="evidence" value="ECO:0007669"/>
    <property type="project" value="TreeGrafter"/>
</dbReference>
<reference evidence="11 12" key="1">
    <citation type="journal article" date="2014" name="BMC Genomics">
        <title>Adaptive genomic structural variation in the grape powdery mildew pathogen, Erysiphe necator.</title>
        <authorList>
            <person name="Jones L."/>
            <person name="Riaz S."/>
            <person name="Morales-Cruz A."/>
            <person name="Amrine K.C."/>
            <person name="McGuire B."/>
            <person name="Gubler W.D."/>
            <person name="Walker M.A."/>
            <person name="Cantu D."/>
        </authorList>
    </citation>
    <scope>NUCLEOTIDE SEQUENCE [LARGE SCALE GENOMIC DNA]</scope>
    <source>
        <strain evidence="12">c</strain>
    </source>
</reference>
<dbReference type="InterPro" id="IPR039745">
    <property type="entry name" value="Vps54"/>
</dbReference>
<comment type="subcellular location">
    <subcellularLocation>
        <location evidence="1">Golgi apparatus</location>
        <location evidence="1">trans-Golgi network</location>
    </subcellularLocation>
</comment>
<evidence type="ECO:0000313" key="11">
    <source>
        <dbReference type="EMBL" id="KHJ33427.1"/>
    </source>
</evidence>
<dbReference type="Pfam" id="PF10475">
    <property type="entry name" value="Vps54_N"/>
    <property type="match status" value="1"/>
</dbReference>
<dbReference type="GO" id="GO:0000938">
    <property type="term" value="C:GARP complex"/>
    <property type="evidence" value="ECO:0007669"/>
    <property type="project" value="InterPro"/>
</dbReference>
<dbReference type="GO" id="GO:0005829">
    <property type="term" value="C:cytosol"/>
    <property type="evidence" value="ECO:0007669"/>
    <property type="project" value="GOC"/>
</dbReference>
<dbReference type="EMBL" id="JNVN01001434">
    <property type="protein sequence ID" value="KHJ33427.1"/>
    <property type="molecule type" value="Genomic_DNA"/>
</dbReference>
<dbReference type="HOGENOM" id="CLU_003094_1_0_1"/>
<name>A0A0B1P420_UNCNE</name>
<keyword evidence="6" id="KW-0333">Golgi apparatus</keyword>
<feature type="region of interest" description="Disordered" evidence="8">
    <location>
        <begin position="1"/>
        <end position="22"/>
    </location>
</feature>
<evidence type="ECO:0000256" key="7">
    <source>
        <dbReference type="ARBA" id="ARBA00023054"/>
    </source>
</evidence>
<dbReference type="OrthoDB" id="10259024at2759"/>
<dbReference type="Pfam" id="PF07928">
    <property type="entry name" value="Vps54"/>
    <property type="match status" value="1"/>
</dbReference>
<dbReference type="Proteomes" id="UP000030854">
    <property type="component" value="Unassembled WGS sequence"/>
</dbReference>
<evidence type="ECO:0000256" key="5">
    <source>
        <dbReference type="ARBA" id="ARBA00022927"/>
    </source>
</evidence>
<evidence type="ECO:0000256" key="8">
    <source>
        <dbReference type="SAM" id="MobiDB-lite"/>
    </source>
</evidence>
<dbReference type="GO" id="GO:0006896">
    <property type="term" value="P:Golgi to vacuole transport"/>
    <property type="evidence" value="ECO:0007669"/>
    <property type="project" value="TreeGrafter"/>
</dbReference>
<gene>
    <name evidence="11" type="ORF">EV44_g1529</name>
</gene>
<evidence type="ECO:0000256" key="2">
    <source>
        <dbReference type="ARBA" id="ARBA00009150"/>
    </source>
</evidence>
<protein>
    <recommendedName>
        <fullName evidence="3">Vacuolar protein sorting-associated protein 54</fullName>
    </recommendedName>
</protein>
<feature type="domain" description="Vacuolar protein sorting-associated protein 54 N-terminal" evidence="10">
    <location>
        <begin position="266"/>
        <end position="383"/>
    </location>
</feature>
<dbReference type="Gene3D" id="6.10.250.860">
    <property type="match status" value="1"/>
</dbReference>
<comment type="caution">
    <text evidence="11">The sequence shown here is derived from an EMBL/GenBank/DDBJ whole genome shotgun (WGS) entry which is preliminary data.</text>
</comment>
<dbReference type="InterPro" id="IPR012501">
    <property type="entry name" value="Vps54_C"/>
</dbReference>
<dbReference type="OMA" id="QKQAVML"/>
<evidence type="ECO:0000256" key="6">
    <source>
        <dbReference type="ARBA" id="ARBA00023034"/>
    </source>
</evidence>
<organism evidence="11 12">
    <name type="scientific">Uncinula necator</name>
    <name type="common">Grape powdery mildew</name>
    <dbReference type="NCBI Taxonomy" id="52586"/>
    <lineage>
        <taxon>Eukaryota</taxon>
        <taxon>Fungi</taxon>
        <taxon>Dikarya</taxon>
        <taxon>Ascomycota</taxon>
        <taxon>Pezizomycotina</taxon>
        <taxon>Leotiomycetes</taxon>
        <taxon>Erysiphales</taxon>
        <taxon>Erysiphaceae</taxon>
        <taxon>Erysiphe</taxon>
    </lineage>
</organism>
<feature type="compositionally biased region" description="Low complexity" evidence="8">
    <location>
        <begin position="167"/>
        <end position="185"/>
    </location>
</feature>
<evidence type="ECO:0000313" key="12">
    <source>
        <dbReference type="Proteomes" id="UP000030854"/>
    </source>
</evidence>
<dbReference type="GO" id="GO:0042147">
    <property type="term" value="P:retrograde transport, endosome to Golgi"/>
    <property type="evidence" value="ECO:0007669"/>
    <property type="project" value="InterPro"/>
</dbReference>
<keyword evidence="7" id="KW-0175">Coiled coil</keyword>
<evidence type="ECO:0000259" key="9">
    <source>
        <dbReference type="Pfam" id="PF07928"/>
    </source>
</evidence>
<feature type="compositionally biased region" description="Polar residues" evidence="8">
    <location>
        <begin position="144"/>
        <end position="155"/>
    </location>
</feature>
<evidence type="ECO:0000259" key="10">
    <source>
        <dbReference type="Pfam" id="PF10475"/>
    </source>
</evidence>
<dbReference type="GO" id="GO:0015031">
    <property type="term" value="P:protein transport"/>
    <property type="evidence" value="ECO:0007669"/>
    <property type="project" value="UniProtKB-KW"/>
</dbReference>
<proteinExistence type="inferred from homology"/>
<feature type="region of interest" description="Disordered" evidence="8">
    <location>
        <begin position="525"/>
        <end position="544"/>
    </location>
</feature>
<dbReference type="PANTHER" id="PTHR12965">
    <property type="entry name" value="VACUOLAR PROTEIN SORTING 54"/>
    <property type="match status" value="1"/>
</dbReference>
<keyword evidence="5" id="KW-0653">Protein transport</keyword>
<comment type="similarity">
    <text evidence="2">Belongs to the VPS54 family.</text>
</comment>
<feature type="region of interest" description="Disordered" evidence="8">
    <location>
        <begin position="138"/>
        <end position="194"/>
    </location>
</feature>
<evidence type="ECO:0000256" key="3">
    <source>
        <dbReference type="ARBA" id="ARBA00017665"/>
    </source>
</evidence>
<dbReference type="InterPro" id="IPR019515">
    <property type="entry name" value="VPS54_N"/>
</dbReference>
<sequence length="1090" mass="121292">MLSPSSRRSVDSLSPTSPKTVRSEFFPRAGVGRFQTQRGSIASSANTIGGKLDAAANWHGLAESGQNSIFTLLQSPIVRSGSIVPNSVLISNAFKAPTTRDIPPVTLSPIPAYDATVLTPYLSQVGALHGALQSMKESEEEYGTLSSKKPSQSDGGTEGFDRIMRFSGSARSSISRPPSISNSNESPRKRSAAARRAALATAPLTTIPYVFFEEEFHLENPRTFDVVSERSELVKPVQTSTNGQKSLSTHDFAPRKALASNAILQEKLSWYMDTIEIHLVNSISSASKSFFAALGSLRELHQETSISINRLKTLRKDLLSLDEDMALTGLKIVNMKQRRENLKQLSKTIIQLQTIMEGIKNCKYLIEEGDVENALDSIDSLENLASGKDSSNSDHVSAYDLRKVGSLKNLSNDIGELRYRIGKVFESRFQNFLTNDLKQYMDSVSSSDTLQRWNLSSQRSRGHHREHSSPPYMTVKAEFRSELHSVLTGLYRTRHISPAITVYRESVLREVRKIIRRQLPASSDDDMESIASASTVGGNKPRTQHEKISILARNLRSLEPEESEELLKRIYIGIGETLRRIGTQGKVLLDITSTFGENTNSQNSPQNLNIISHGERLGISSSKIVVNPDTQDEMHLSLNISDLVGQAVDTAQDKIMKLLRVRSEQTNRLSVENFLRYFTLNLLFANECEAVSGRSGTSLKNLVNGHIKDFTRQLGESQRQSLATGMEADTWNAKDFNEEDNNVLSHIISSRNQDVEAWIAGSYVWIKSSSVSNPDSEKTHSMLSAENIEEKYQNMPTQSKIVIRPAIIESESFLLPNSAILCLYGLASFLHLNTGIPSMTPEIASSILSYLTLFNSRCTQLILGAGATRSAGLKNITTKHLALASQALSFISILIPHIQEFVRRHSSFSSSSNATLLSEFDKIKREYLEHRKSISDKLVDIMAGRTIAHTKSMRSIDWSKERDGVNHYMETLTKETNTLYRVLSKHLPKQAVNQIMQPVFENYKEQWSKAFGEVSLVSEMAKERMLRDVEWFKDKMAYLDKSSTENDGIGDNKNDVNNVGVTLVNLVKDKEVILKSISAAVPALNKASKQ</sequence>
<dbReference type="AlphaFoldDB" id="A0A0B1P420"/>
<feature type="domain" description="Vacuolar protein sorting-associated protein 54 C-terminal" evidence="9">
    <location>
        <begin position="811"/>
        <end position="945"/>
    </location>
</feature>
<evidence type="ECO:0000256" key="1">
    <source>
        <dbReference type="ARBA" id="ARBA00004601"/>
    </source>
</evidence>
<accession>A0A0B1P420</accession>
<keyword evidence="4" id="KW-0813">Transport</keyword>
<feature type="compositionally biased region" description="Low complexity" evidence="8">
    <location>
        <begin position="1"/>
        <end position="17"/>
    </location>
</feature>
<evidence type="ECO:0000256" key="4">
    <source>
        <dbReference type="ARBA" id="ARBA00022448"/>
    </source>
</evidence>